<dbReference type="EMBL" id="AVFL01000009">
    <property type="protein sequence ID" value="EWY40153.1"/>
    <property type="molecule type" value="Genomic_DNA"/>
</dbReference>
<protein>
    <recommendedName>
        <fullName evidence="3">G domain-containing protein</fullName>
    </recommendedName>
</protein>
<dbReference type="InterPro" id="IPR006073">
    <property type="entry name" value="GTP-bd"/>
</dbReference>
<proteinExistence type="predicted"/>
<feature type="region of interest" description="Disordered" evidence="1">
    <location>
        <begin position="66"/>
        <end position="93"/>
    </location>
</feature>
<dbReference type="GO" id="GO:0002098">
    <property type="term" value="P:tRNA wobble uridine modification"/>
    <property type="evidence" value="ECO:0007669"/>
    <property type="project" value="TreeGrafter"/>
</dbReference>
<dbReference type="PANTHER" id="PTHR42714">
    <property type="entry name" value="TRNA MODIFICATION GTPASE GTPBP3"/>
    <property type="match status" value="1"/>
</dbReference>
<comment type="caution">
    <text evidence="4">The sequence shown here is derived from an EMBL/GenBank/DDBJ whole genome shotgun (WGS) entry which is preliminary data.</text>
</comment>
<evidence type="ECO:0000313" key="4">
    <source>
        <dbReference type="EMBL" id="EWY40153.1"/>
    </source>
</evidence>
<dbReference type="GO" id="GO:0005525">
    <property type="term" value="F:GTP binding"/>
    <property type="evidence" value="ECO:0007669"/>
    <property type="project" value="InterPro"/>
</dbReference>
<feature type="transmembrane region" description="Helical" evidence="2">
    <location>
        <begin position="12"/>
        <end position="34"/>
    </location>
</feature>
<organism evidence="4 5">
    <name type="scientific">Skermanella stibiiresistens SB22</name>
    <dbReference type="NCBI Taxonomy" id="1385369"/>
    <lineage>
        <taxon>Bacteria</taxon>
        <taxon>Pseudomonadati</taxon>
        <taxon>Pseudomonadota</taxon>
        <taxon>Alphaproteobacteria</taxon>
        <taxon>Rhodospirillales</taxon>
        <taxon>Azospirillaceae</taxon>
        <taxon>Skermanella</taxon>
    </lineage>
</organism>
<keyword evidence="2" id="KW-0472">Membrane</keyword>
<keyword evidence="2" id="KW-1133">Transmembrane helix</keyword>
<dbReference type="PANTHER" id="PTHR42714:SF2">
    <property type="entry name" value="TRNA MODIFICATION GTPASE GTPBP3, MITOCHONDRIAL"/>
    <property type="match status" value="1"/>
</dbReference>
<keyword evidence="5" id="KW-1185">Reference proteome</keyword>
<evidence type="ECO:0000313" key="5">
    <source>
        <dbReference type="Proteomes" id="UP000019486"/>
    </source>
</evidence>
<dbReference type="PATRIC" id="fig|1385369.3.peg.3000"/>
<keyword evidence="2" id="KW-0812">Transmembrane</keyword>
<dbReference type="GO" id="GO:0005829">
    <property type="term" value="C:cytosol"/>
    <property type="evidence" value="ECO:0007669"/>
    <property type="project" value="TreeGrafter"/>
</dbReference>
<dbReference type="SUPFAM" id="SSF52540">
    <property type="entry name" value="P-loop containing nucleoside triphosphate hydrolases"/>
    <property type="match status" value="1"/>
</dbReference>
<dbReference type="STRING" id="1385369.N825_03805"/>
<evidence type="ECO:0000256" key="1">
    <source>
        <dbReference type="SAM" id="MobiDB-lite"/>
    </source>
</evidence>
<dbReference type="Proteomes" id="UP000019486">
    <property type="component" value="Unassembled WGS sequence"/>
</dbReference>
<dbReference type="Pfam" id="PF01926">
    <property type="entry name" value="MMR_HSR1"/>
    <property type="match status" value="1"/>
</dbReference>
<reference evidence="4 5" key="1">
    <citation type="submission" date="2013-08" db="EMBL/GenBank/DDBJ databases">
        <title>The genome sequence of Skermanella stibiiresistens.</title>
        <authorList>
            <person name="Zhu W."/>
            <person name="Wang G."/>
        </authorList>
    </citation>
    <scope>NUCLEOTIDE SEQUENCE [LARGE SCALE GENOMIC DNA]</scope>
    <source>
        <strain evidence="4 5">SB22</strain>
    </source>
</reference>
<evidence type="ECO:0000256" key="2">
    <source>
        <dbReference type="SAM" id="Phobius"/>
    </source>
</evidence>
<dbReference type="InterPro" id="IPR027417">
    <property type="entry name" value="P-loop_NTPase"/>
</dbReference>
<dbReference type="OrthoDB" id="238366at2"/>
<feature type="transmembrane region" description="Helical" evidence="2">
    <location>
        <begin position="40"/>
        <end position="58"/>
    </location>
</feature>
<dbReference type="AlphaFoldDB" id="W9H8P2"/>
<evidence type="ECO:0000259" key="3">
    <source>
        <dbReference type="Pfam" id="PF01926"/>
    </source>
</evidence>
<name>W9H8P2_9PROT</name>
<accession>W9H8P2</accession>
<gene>
    <name evidence="4" type="ORF">N825_03805</name>
</gene>
<feature type="domain" description="G" evidence="3">
    <location>
        <begin position="285"/>
        <end position="383"/>
    </location>
</feature>
<sequence>MRRLIGDRGSWWLAAFAAATLPFLVLLPLGFVWLWERQGFVYWFLATAVCFLAAGLLFRRANKPVSPRVTPKADADGDSAPGPETEPDAGWTPNDKIAWQKVRGFAAQTSGRMLIDQRSLLATGRAVIEEVARHYHPERTDPLWHFTLPEALLLTERISHRIRALTIAAVPGSRSVRIGDVLRLYRAKRTVESVAQSANGPWRAIRMVINPVQSVAAEISRGFQGFATEGLSSLMLDRMARIVVEEIGREAINLYSGRLRAHTAELADLDPAAVARSAAPIVPLRILVAGKVNAGKSSLVNALCGDVVAAVDVLAATGQPTSHSIRGADDRPALELIDCAGLEHETAIPKLVALAEACDLILWVAPANDGARDLDRRLLDAVRGHFAARPSFRAPPIVVVMSHIDRLRPFNEWSPPYDVATPTSRKEETIRAALDAVAEALGVAATDIVPARLDAGALYNVDAIWTAVLARVPDARQSQLIRLLRLAGSSGGVAGVARQIVTGGRLLSGLVTEGIITPGKRGG</sequence>
<dbReference type="Gene3D" id="3.40.50.300">
    <property type="entry name" value="P-loop containing nucleotide triphosphate hydrolases"/>
    <property type="match status" value="1"/>
</dbReference>
<dbReference type="RefSeq" id="WP_051512373.1">
    <property type="nucleotide sequence ID" value="NZ_AVFL01000009.1"/>
</dbReference>
<dbReference type="CDD" id="cd00882">
    <property type="entry name" value="Ras_like_GTPase"/>
    <property type="match status" value="1"/>
</dbReference>
<dbReference type="GO" id="GO:0030488">
    <property type="term" value="P:tRNA methylation"/>
    <property type="evidence" value="ECO:0007669"/>
    <property type="project" value="TreeGrafter"/>
</dbReference>